<dbReference type="Pfam" id="PF01985">
    <property type="entry name" value="CRS1_YhbY"/>
    <property type="match status" value="1"/>
</dbReference>
<gene>
    <name evidence="4" type="ordered locus">Tresu_0015</name>
</gene>
<dbReference type="SUPFAM" id="SSF75471">
    <property type="entry name" value="YhbY-like"/>
    <property type="match status" value="1"/>
</dbReference>
<reference evidence="4 5" key="1">
    <citation type="journal article" date="2011" name="Stand. Genomic Sci.">
        <title>Complete genome sequence of Treponema succinifaciens type strain (6091).</title>
        <authorList>
            <person name="Han C."/>
            <person name="Gronow S."/>
            <person name="Teshima H."/>
            <person name="Lapidus A."/>
            <person name="Nolan M."/>
            <person name="Lucas S."/>
            <person name="Hammon N."/>
            <person name="Deshpande S."/>
            <person name="Cheng J.F."/>
            <person name="Zeytun A."/>
            <person name="Tapia R."/>
            <person name="Goodwin L."/>
            <person name="Pitluck S."/>
            <person name="Liolios K."/>
            <person name="Pagani I."/>
            <person name="Ivanova N."/>
            <person name="Mavromatis K."/>
            <person name="Mikhailova N."/>
            <person name="Huntemann M."/>
            <person name="Pati A."/>
            <person name="Chen A."/>
            <person name="Palaniappan K."/>
            <person name="Land M."/>
            <person name="Hauser L."/>
            <person name="Brambilla E.M."/>
            <person name="Rohde M."/>
            <person name="Goker M."/>
            <person name="Woyke T."/>
            <person name="Bristow J."/>
            <person name="Eisen J.A."/>
            <person name="Markowitz V."/>
            <person name="Hugenholtz P."/>
            <person name="Kyrpides N.C."/>
            <person name="Klenk H.P."/>
            <person name="Detter J.C."/>
        </authorList>
    </citation>
    <scope>NUCLEOTIDE SEQUENCE [LARGE SCALE GENOMIC DNA]</scope>
    <source>
        <strain evidence="5">ATCC 33096 / DSM 2489 / 6091</strain>
    </source>
</reference>
<keyword evidence="5" id="KW-1185">Reference proteome</keyword>
<accession>F2NU21</accession>
<dbReference type="PANTHER" id="PTHR40065:SF3">
    <property type="entry name" value="RNA-BINDING PROTEIN YHBY"/>
    <property type="match status" value="1"/>
</dbReference>
<dbReference type="InterPro" id="IPR001890">
    <property type="entry name" value="RNA-binding_CRM"/>
</dbReference>
<name>F2NU21_TRES6</name>
<dbReference type="SMART" id="SM01103">
    <property type="entry name" value="CRS1_YhbY"/>
    <property type="match status" value="1"/>
</dbReference>
<dbReference type="PANTHER" id="PTHR40065">
    <property type="entry name" value="RNA-BINDING PROTEIN YHBY"/>
    <property type="match status" value="1"/>
</dbReference>
<dbReference type="Gene3D" id="3.30.110.60">
    <property type="entry name" value="YhbY-like"/>
    <property type="match status" value="1"/>
</dbReference>
<organism evidence="4 5">
    <name type="scientific">Treponema succinifaciens (strain ATCC 33096 / DSM 2489 / 6091)</name>
    <dbReference type="NCBI Taxonomy" id="869209"/>
    <lineage>
        <taxon>Bacteria</taxon>
        <taxon>Pseudomonadati</taxon>
        <taxon>Spirochaetota</taxon>
        <taxon>Spirochaetia</taxon>
        <taxon>Spirochaetales</taxon>
        <taxon>Treponemataceae</taxon>
        <taxon>Treponema</taxon>
    </lineage>
</organism>
<dbReference type="GeneID" id="302997265"/>
<evidence type="ECO:0000256" key="2">
    <source>
        <dbReference type="PROSITE-ProRule" id="PRU00626"/>
    </source>
</evidence>
<reference evidence="5" key="2">
    <citation type="submission" date="2011-04" db="EMBL/GenBank/DDBJ databases">
        <title>The complete genome of chromosome of Treponema succinifaciens DSM 2489.</title>
        <authorList>
            <person name="Lucas S."/>
            <person name="Copeland A."/>
            <person name="Lapidus A."/>
            <person name="Bruce D."/>
            <person name="Goodwin L."/>
            <person name="Pitluck S."/>
            <person name="Peters L."/>
            <person name="Kyrpides N."/>
            <person name="Mavromatis K."/>
            <person name="Ivanova N."/>
            <person name="Ovchinnikova G."/>
            <person name="Teshima H."/>
            <person name="Detter J.C."/>
            <person name="Tapia R."/>
            <person name="Han C."/>
            <person name="Land M."/>
            <person name="Hauser L."/>
            <person name="Markowitz V."/>
            <person name="Cheng J.-F."/>
            <person name="Hugenholtz P."/>
            <person name="Woyke T."/>
            <person name="Wu D."/>
            <person name="Gronow S."/>
            <person name="Wellnitz S."/>
            <person name="Brambilla E."/>
            <person name="Klenk H.-P."/>
            <person name="Eisen J.A."/>
        </authorList>
    </citation>
    <scope>NUCLEOTIDE SEQUENCE [LARGE SCALE GENOMIC DNA]</scope>
    <source>
        <strain evidence="5">ATCC 33096 / DSM 2489 / 6091</strain>
    </source>
</reference>
<dbReference type="STRING" id="869209.Tresu_0015"/>
<dbReference type="RefSeq" id="WP_013700296.1">
    <property type="nucleotide sequence ID" value="NC_015385.1"/>
</dbReference>
<keyword evidence="1 2" id="KW-0694">RNA-binding</keyword>
<dbReference type="Proteomes" id="UP000006852">
    <property type="component" value="Chromosome"/>
</dbReference>
<protein>
    <recommendedName>
        <fullName evidence="3">CRM domain-containing protein</fullName>
    </recommendedName>
</protein>
<dbReference type="AlphaFoldDB" id="F2NU21"/>
<evidence type="ECO:0000259" key="3">
    <source>
        <dbReference type="PROSITE" id="PS51295"/>
    </source>
</evidence>
<dbReference type="InterPro" id="IPR051925">
    <property type="entry name" value="RNA-binding_domain"/>
</dbReference>
<dbReference type="OrthoDB" id="9797519at2"/>
<dbReference type="EMBL" id="CP002631">
    <property type="protein sequence ID" value="AEB12985.1"/>
    <property type="molecule type" value="Genomic_DNA"/>
</dbReference>
<evidence type="ECO:0000256" key="1">
    <source>
        <dbReference type="ARBA" id="ARBA00022884"/>
    </source>
</evidence>
<dbReference type="PROSITE" id="PS51295">
    <property type="entry name" value="CRM"/>
    <property type="match status" value="1"/>
</dbReference>
<evidence type="ECO:0000313" key="4">
    <source>
        <dbReference type="EMBL" id="AEB12985.1"/>
    </source>
</evidence>
<sequence length="103" mass="11682">MLEITSKQRKILEKAAHNLDPIVIIGQNGVTDSLVQMVLNSLKAHELIKVKFNEYKEDRAKYANDIALRTDSTLVRIIGNVAIFYKENEDPSKRKTKLSKAAK</sequence>
<dbReference type="HOGENOM" id="CLU_095994_2_1_12"/>
<proteinExistence type="predicted"/>
<dbReference type="GO" id="GO:0003723">
    <property type="term" value="F:RNA binding"/>
    <property type="evidence" value="ECO:0007669"/>
    <property type="project" value="UniProtKB-UniRule"/>
</dbReference>
<dbReference type="KEGG" id="tsu:Tresu_0015"/>
<dbReference type="eggNOG" id="COG1534">
    <property type="taxonomic scope" value="Bacteria"/>
</dbReference>
<dbReference type="InterPro" id="IPR035920">
    <property type="entry name" value="YhbY-like_sf"/>
</dbReference>
<feature type="domain" description="CRM" evidence="3">
    <location>
        <begin position="2"/>
        <end position="97"/>
    </location>
</feature>
<evidence type="ECO:0000313" key="5">
    <source>
        <dbReference type="Proteomes" id="UP000006852"/>
    </source>
</evidence>